<gene>
    <name evidence="2" type="ORF">BD324DRAFT_622799</name>
</gene>
<feature type="compositionally biased region" description="Low complexity" evidence="1">
    <location>
        <begin position="327"/>
        <end position="339"/>
    </location>
</feature>
<feature type="compositionally biased region" description="Pro residues" evidence="1">
    <location>
        <begin position="209"/>
        <end position="222"/>
    </location>
</feature>
<feature type="region of interest" description="Disordered" evidence="1">
    <location>
        <begin position="140"/>
        <end position="248"/>
    </location>
</feature>
<feature type="compositionally biased region" description="Polar residues" evidence="1">
    <location>
        <begin position="345"/>
        <end position="357"/>
    </location>
</feature>
<dbReference type="EMBL" id="NBSH01000005">
    <property type="protein sequence ID" value="ORX37660.1"/>
    <property type="molecule type" value="Genomic_DNA"/>
</dbReference>
<dbReference type="AlphaFoldDB" id="A0A1Y1UHX2"/>
<feature type="region of interest" description="Disordered" evidence="1">
    <location>
        <begin position="1"/>
        <end position="112"/>
    </location>
</feature>
<organism evidence="2 3">
    <name type="scientific">Kockovaella imperatae</name>
    <dbReference type="NCBI Taxonomy" id="4999"/>
    <lineage>
        <taxon>Eukaryota</taxon>
        <taxon>Fungi</taxon>
        <taxon>Dikarya</taxon>
        <taxon>Basidiomycota</taxon>
        <taxon>Agaricomycotina</taxon>
        <taxon>Tremellomycetes</taxon>
        <taxon>Tremellales</taxon>
        <taxon>Cuniculitremaceae</taxon>
        <taxon>Kockovaella</taxon>
    </lineage>
</organism>
<dbReference type="SUPFAM" id="SSF101447">
    <property type="entry name" value="Formin homology 2 domain (FH2 domain)"/>
    <property type="match status" value="1"/>
</dbReference>
<accession>A0A1Y1UHX2</accession>
<name>A0A1Y1UHX2_9TREE</name>
<proteinExistence type="predicted"/>
<dbReference type="InParanoid" id="A0A1Y1UHX2"/>
<reference evidence="2 3" key="1">
    <citation type="submission" date="2017-03" db="EMBL/GenBank/DDBJ databases">
        <title>Widespread Adenine N6-methylation of Active Genes in Fungi.</title>
        <authorList>
            <consortium name="DOE Joint Genome Institute"/>
            <person name="Mondo S.J."/>
            <person name="Dannebaum R.O."/>
            <person name="Kuo R.C."/>
            <person name="Louie K.B."/>
            <person name="Bewick A.J."/>
            <person name="Labutti K."/>
            <person name="Haridas S."/>
            <person name="Kuo A."/>
            <person name="Salamov A."/>
            <person name="Ahrendt S.R."/>
            <person name="Lau R."/>
            <person name="Bowen B.P."/>
            <person name="Lipzen A."/>
            <person name="Sullivan W."/>
            <person name="Andreopoulos W.B."/>
            <person name="Clum A."/>
            <person name="Lindquist E."/>
            <person name="Daum C."/>
            <person name="Northen T.R."/>
            <person name="Ramamoorthy G."/>
            <person name="Schmitz R.J."/>
            <person name="Gryganskyi A."/>
            <person name="Culley D."/>
            <person name="Magnuson J."/>
            <person name="James T.Y."/>
            <person name="O'Malley M.A."/>
            <person name="Stajich J.E."/>
            <person name="Spatafora J.W."/>
            <person name="Visel A."/>
            <person name="Grigoriev I.V."/>
        </authorList>
    </citation>
    <scope>NUCLEOTIDE SEQUENCE [LARGE SCALE GENOMIC DNA]</scope>
    <source>
        <strain evidence="2 3">NRRL Y-17943</strain>
    </source>
</reference>
<feature type="compositionally biased region" description="Polar residues" evidence="1">
    <location>
        <begin position="14"/>
        <end position="68"/>
    </location>
</feature>
<protein>
    <submittedName>
        <fullName evidence="2">Uncharacterized protein</fullName>
    </submittedName>
</protein>
<feature type="compositionally biased region" description="Polar residues" evidence="1">
    <location>
        <begin position="264"/>
        <end position="273"/>
    </location>
</feature>
<feature type="compositionally biased region" description="Polar residues" evidence="1">
    <location>
        <begin position="432"/>
        <end position="443"/>
    </location>
</feature>
<keyword evidence="3" id="KW-1185">Reference proteome</keyword>
<feature type="region of interest" description="Disordered" evidence="1">
    <location>
        <begin position="264"/>
        <end position="357"/>
    </location>
</feature>
<feature type="compositionally biased region" description="Low complexity" evidence="1">
    <location>
        <begin position="284"/>
        <end position="297"/>
    </location>
</feature>
<dbReference type="RefSeq" id="XP_021871647.1">
    <property type="nucleotide sequence ID" value="XM_022015513.1"/>
</dbReference>
<feature type="compositionally biased region" description="Low complexity" evidence="1">
    <location>
        <begin position="156"/>
        <end position="165"/>
    </location>
</feature>
<evidence type="ECO:0000313" key="2">
    <source>
        <dbReference type="EMBL" id="ORX37660.1"/>
    </source>
</evidence>
<feature type="compositionally biased region" description="Low complexity" evidence="1">
    <location>
        <begin position="223"/>
        <end position="248"/>
    </location>
</feature>
<dbReference type="Proteomes" id="UP000193218">
    <property type="component" value="Unassembled WGS sequence"/>
</dbReference>
<feature type="compositionally biased region" description="Low complexity" evidence="1">
    <location>
        <begin position="181"/>
        <end position="208"/>
    </location>
</feature>
<feature type="region of interest" description="Disordered" evidence="1">
    <location>
        <begin position="411"/>
        <end position="483"/>
    </location>
</feature>
<comment type="caution">
    <text evidence="2">The sequence shown here is derived from an EMBL/GenBank/DDBJ whole genome shotgun (WGS) entry which is preliminary data.</text>
</comment>
<evidence type="ECO:0000256" key="1">
    <source>
        <dbReference type="SAM" id="MobiDB-lite"/>
    </source>
</evidence>
<feature type="compositionally biased region" description="Low complexity" evidence="1">
    <location>
        <begin position="1"/>
        <end position="13"/>
    </location>
</feature>
<sequence>MSASTFTSAETSAVDQTSRVISTSTSDADVSISKSRAQSRGSITSISTSVQPSISTQRHSIGTSAHAQPSNSTSHHSSMSFAPSSSTNDPNVSIPPSTSSISSSESRDRNSGPHLSFSTFVWGNFFNHHLSDSQRHAVASSTTSRTESEDCDCEDTTSATSTSASGVWISKPVESSTTSWSRQAPASSSAAPPPSSRQSFSAPPTSSAAPPPPPPPPPPPTPSTSQHTVQTSTSTWSQQSTTSSSAQLSTTTITDTFVFTDGSTTIGQFNPTGSVPGGGGSGGSNDNNGGLDLLGLLMAPPKEYPTKPIESDPSYPTAQPAEDVVHSTSSLSLRPSTSSEGNEIDPQSSLTPEFPKTTSDTIAVQTEQIDPSESIATWIVALLRGARSENPGVAGIDDARLMRRFWPGGRGGGRVFGGEQRPADQASVDSYRPNSEPENSEGQESGYGPGEKPFKQQERKKCPRRRSRETREEDVKRLCVRGM</sequence>
<feature type="compositionally biased region" description="Low complexity" evidence="1">
    <location>
        <begin position="69"/>
        <end position="104"/>
    </location>
</feature>
<evidence type="ECO:0000313" key="3">
    <source>
        <dbReference type="Proteomes" id="UP000193218"/>
    </source>
</evidence>
<dbReference type="GeneID" id="33557322"/>